<feature type="compositionally biased region" description="Low complexity" evidence="1">
    <location>
        <begin position="152"/>
        <end position="172"/>
    </location>
</feature>
<proteinExistence type="predicted"/>
<accession>A0A1G4GUU0</accession>
<feature type="region of interest" description="Disordered" evidence="1">
    <location>
        <begin position="151"/>
        <end position="183"/>
    </location>
</feature>
<feature type="compositionally biased region" description="Basic residues" evidence="1">
    <location>
        <begin position="1369"/>
        <end position="1380"/>
    </location>
</feature>
<gene>
    <name evidence="2" type="ORF">PVT01_070008500</name>
</gene>
<dbReference type="InterPro" id="IPR025574">
    <property type="entry name" value="Nucleoporin_FG_rpt"/>
</dbReference>
<dbReference type="VEuPathDB" id="PlasmoDB:PVW1_070010000"/>
<feature type="compositionally biased region" description="Basic and acidic residues" evidence="1">
    <location>
        <begin position="1299"/>
        <end position="1309"/>
    </location>
</feature>
<feature type="compositionally biased region" description="Basic and acidic residues" evidence="1">
    <location>
        <begin position="1319"/>
        <end position="1330"/>
    </location>
</feature>
<feature type="compositionally biased region" description="Polar residues" evidence="1">
    <location>
        <begin position="499"/>
        <end position="564"/>
    </location>
</feature>
<feature type="compositionally biased region" description="Basic residues" evidence="1">
    <location>
        <begin position="1395"/>
        <end position="1404"/>
    </location>
</feature>
<name>A0A1G4GUU0_PLAVI</name>
<dbReference type="VEuPathDB" id="PlasmoDB:PVP01_0703500"/>
<organism evidence="2 3">
    <name type="scientific">Plasmodium vivax</name>
    <name type="common">malaria parasite P. vivax</name>
    <dbReference type="NCBI Taxonomy" id="5855"/>
    <lineage>
        <taxon>Eukaryota</taxon>
        <taxon>Sar</taxon>
        <taxon>Alveolata</taxon>
        <taxon>Apicomplexa</taxon>
        <taxon>Aconoidasida</taxon>
        <taxon>Haemosporida</taxon>
        <taxon>Plasmodiidae</taxon>
        <taxon>Plasmodium</taxon>
        <taxon>Plasmodium (Plasmodium)</taxon>
    </lineage>
</organism>
<feature type="compositionally biased region" description="Basic and acidic residues" evidence="1">
    <location>
        <begin position="1253"/>
        <end position="1265"/>
    </location>
</feature>
<reference evidence="2 3" key="1">
    <citation type="submission" date="2016-07" db="EMBL/GenBank/DDBJ databases">
        <authorList>
            <consortium name="Pathogen Informatics"/>
        </authorList>
    </citation>
    <scope>NUCLEOTIDE SEQUENCE [LARGE SCALE GENOMIC DNA]</scope>
</reference>
<feature type="compositionally biased region" description="Low complexity" evidence="1">
    <location>
        <begin position="455"/>
        <end position="471"/>
    </location>
</feature>
<evidence type="ECO:0000313" key="3">
    <source>
        <dbReference type="Proteomes" id="UP000196402"/>
    </source>
</evidence>
<feature type="compositionally biased region" description="Polar residues" evidence="1">
    <location>
        <begin position="422"/>
        <end position="436"/>
    </location>
</feature>
<dbReference type="VEuPathDB" id="PlasmoDB:PVX_098700"/>
<feature type="compositionally biased region" description="Polar residues" evidence="1">
    <location>
        <begin position="173"/>
        <end position="183"/>
    </location>
</feature>
<dbReference type="Pfam" id="PF13634">
    <property type="entry name" value="Nucleoporin_FG"/>
    <property type="match status" value="4"/>
</dbReference>
<evidence type="ECO:0000256" key="1">
    <source>
        <dbReference type="SAM" id="MobiDB-lite"/>
    </source>
</evidence>
<feature type="region of interest" description="Disordered" evidence="1">
    <location>
        <begin position="499"/>
        <end position="578"/>
    </location>
</feature>
<feature type="compositionally biased region" description="Polar residues" evidence="1">
    <location>
        <begin position="380"/>
        <end position="415"/>
    </location>
</feature>
<dbReference type="VEuPathDB" id="PlasmoDB:PVPAM_070010400"/>
<dbReference type="GO" id="GO:0005643">
    <property type="term" value="C:nuclear pore"/>
    <property type="evidence" value="ECO:0007669"/>
    <property type="project" value="UniProtKB-ARBA"/>
</dbReference>
<feature type="region of interest" description="Disordered" evidence="1">
    <location>
        <begin position="361"/>
        <end position="480"/>
    </location>
</feature>
<feature type="compositionally biased region" description="Low complexity" evidence="1">
    <location>
        <begin position="1024"/>
        <end position="1036"/>
    </location>
</feature>
<sequence>MYMQNSSSNNLFGSFNNQGNNANKGIFGNANVQSNLSNTDHSSIFGVSKTPQSNNALVNKNLFNMNTSSSGLSGNKGLYDNMNSQSNLGNKNIFGGSSVGSGANQGNMGGNNLFMNSSNQSGLGMKNIFGGTTNLNAPGTNMSNKGIFGGMQQNNQSSAPSSSNLFGNLSSNQTSSGNMFGNLSSANQNKGNSLFGTSSQSNQTAGSNMFGNASPMGQNKGGGLFGALQSSNQGSTSSSMFGGAAGGMSQNKGSSTLFGGMSGSTPTNAGSGNLFGNASPMNQNKPSGGLFGAMQTPTQGSTSNSMFGSAAGGMSQNKGSSIFGGSFGTANQGSTQSNMFGNASSMGQNKGGGLFGALQTPTQGSTSSSMFGGAAGGMSQNKGSSTLFGGMSGSTPTNTGSGNLFGNTSPMSQNKPGGVFGNLQSPSQGTTSSSNMFGGLGASQAKPATGGNLFGGMSSTPGTSATTGTGSNLFGGTVQGSQNKTGSNIFGSLSGGTQAGSSSSLFGATPSPSATTMGGNNVFSPSMTTPTSQNKFNNLFGQVGTAGQSTSVNSAATTGASSTPGLGGATQSGSTSNMFGSVSTGTNLGGVGDSKNIFGTSSGFSLGAGNTGTNATTGVGGVGTGLSTGGVGQGVGSNLGTTMGSSVGTNMGTNLGSNLASNMNATLNAGGGTGTGANASGSSIFGGLGGLNSNLGGGTMMGSSGLGQAISTSAAGGAATNMFMGNKTLGPNNSTLMSTQNNLLLGEKGKVNSFMAPEFKSDQKDELAGSKDNLDKSVEELTIIKKQEGLFDEVYEEEDAFSEKESEGTFYNYINLIINDNINDIQKTTFSLLNDHDSLMWDNFKSNIFKNFVDYLVNFKQKKNQKVVKSNVLDLDQHEFQILIWLYNVNACKVDFIPFKSFYYLLLSDTNLNYSKIFIGNVDKNLFPGSFVEVNDHYYMNSKNHFFKSQISKYQESEAVSVRDRRRGKKRGTNAININALDVDSIYKQVLKDILNSLLNMNLSITKENLKRREKEDYYDNGDNHNNYSSGNGNVSGRDKLNSGPNYTYENLLLNYLFGTLQHLHDKFYKIEISNYVAKDLNQIDEYFVDAKSNAIFSYCYDNFYKNEMDKENCTIHFFFYLVNIMFRCGNYLGLIQIIKGDEFVKNLSIDNYLYDFVILLIRILFLIYHKSNEISIFENMKVDFDCTDIFKKKINMSVLINFFHSIIYLCVNNIYAYDLLCVLFSDIFYKKGSMYTNRDKKMEMKNIFHYTEGRSPSHENTHEEDGYDDVDYDDSFHHHHHHHRDGRMGPSRSGSNREGAHPKGRGYEGEEGAPPGKDPMRGRRPEQRSKSQYSDDYFGDYSDLPYGEQYDDYYGERYVGPPNNGGRGSRRPSNHRNGGRRPPNDDLIDDERRNSRHSRRSSRNRGDDNSNNNNQSMRGYFSSDENSNSGRAKKGKKGKNKTFFFDMFTNMLQKPKKSQEDEFGNIEINEEMEDRMNRDSEHISYIESLGITNRYGYNFEYCNIETSIWIELTLFLSKNFDLYGSKFQENFDILDTNLSFYNYDDDNNAILNDTKYRREKINGKIEKLFICISHCIVHENKEFFAICSKLKVDEVINNFIVVDGKIAEKVKGNISKVLKNNFVLYIKLFYYLLLVGNIYTTVAFLSCISNNVQRILLVLTIFLHKNNIFENEQLNNIKLRTLQFLKFKNESDSFLDHSMNGINDEVSSAAAAAVAAAAVEATAIVATSAADRMNLINLSLNSIDLPFDYFVLRNNNINILLKITYLLNLKTSLSIKLLKSIVQENQDILLHESVIGHINNDGNILYGKLHDFLFLFKNKVKMRKDIKCYFLMYYVLYKKKLFHSTKLRKYKNENDEEYHYKCRNFKYVQSKNINTLNRISLDNSFISVHCSILYKISQFYAILAYFANQRKNYIISFICYYILKDEQSAINSLIRIYNDELIYYYHNNEREYVYIRKCAFRFYHLAKNMWPSNVKLESIENKSYLILSILFMKRKMFEEAFIIFSSSLIPDNMLEKLSTADYYNIDLSSNFLMTLRELCRQNYQINELVGQTTLHAVVKFLLPIKDKLDAQVVESINYLSTLSF</sequence>
<feature type="region of interest" description="Disordered" evidence="1">
    <location>
        <begin position="1253"/>
        <end position="1438"/>
    </location>
</feature>
<protein>
    <submittedName>
        <fullName evidence="2">Nucleoporin NUP100/NSP100, putative</fullName>
    </submittedName>
</protein>
<dbReference type="Proteomes" id="UP000196402">
    <property type="component" value="Chromosome 7"/>
</dbReference>
<dbReference type="eggNOG" id="KOG0845">
    <property type="taxonomic scope" value="Eukaryota"/>
</dbReference>
<feature type="region of interest" description="Disordered" evidence="1">
    <location>
        <begin position="1017"/>
        <end position="1039"/>
    </location>
</feature>
<dbReference type="EMBL" id="LT615245">
    <property type="protein sequence ID" value="SCO66371.1"/>
    <property type="molecule type" value="Genomic_DNA"/>
</dbReference>
<evidence type="ECO:0000313" key="2">
    <source>
        <dbReference type="EMBL" id="SCO66371.1"/>
    </source>
</evidence>